<proteinExistence type="predicted"/>
<feature type="region of interest" description="Disordered" evidence="2">
    <location>
        <begin position="87"/>
        <end position="110"/>
    </location>
</feature>
<feature type="coiled-coil region" evidence="1">
    <location>
        <begin position="35"/>
        <end position="72"/>
    </location>
</feature>
<keyword evidence="1" id="KW-0175">Coiled coil</keyword>
<evidence type="ECO:0000313" key="4">
    <source>
        <dbReference type="Proteomes" id="UP000620104"/>
    </source>
</evidence>
<gene>
    <name evidence="3" type="ORF">NliqN6_0418</name>
</gene>
<accession>A0A8H3TMT8</accession>
<evidence type="ECO:0000313" key="3">
    <source>
        <dbReference type="EMBL" id="GHJ84016.1"/>
    </source>
</evidence>
<evidence type="ECO:0000256" key="1">
    <source>
        <dbReference type="SAM" id="Coils"/>
    </source>
</evidence>
<dbReference type="AlphaFoldDB" id="A0A8H3TMT8"/>
<dbReference type="EMBL" id="BLZA01000005">
    <property type="protein sequence ID" value="GHJ84016.1"/>
    <property type="molecule type" value="Genomic_DNA"/>
</dbReference>
<organism evidence="3 4">
    <name type="scientific">Naganishia liquefaciens</name>
    <dbReference type="NCBI Taxonomy" id="104408"/>
    <lineage>
        <taxon>Eukaryota</taxon>
        <taxon>Fungi</taxon>
        <taxon>Dikarya</taxon>
        <taxon>Basidiomycota</taxon>
        <taxon>Agaricomycotina</taxon>
        <taxon>Tremellomycetes</taxon>
        <taxon>Filobasidiales</taxon>
        <taxon>Filobasidiaceae</taxon>
        <taxon>Naganishia</taxon>
    </lineage>
</organism>
<keyword evidence="4" id="KW-1185">Reference proteome</keyword>
<reference evidence="3" key="1">
    <citation type="submission" date="2020-07" db="EMBL/GenBank/DDBJ databases">
        <title>Draft Genome Sequence of a Deep-Sea Yeast, Naganishia (Cryptococcus) liquefaciens strain N6.</title>
        <authorList>
            <person name="Han Y.W."/>
            <person name="Kajitani R."/>
            <person name="Morimoto H."/>
            <person name="Parhat M."/>
            <person name="Tsubouchi H."/>
            <person name="Bakenova O."/>
            <person name="Ogata M."/>
            <person name="Argunhan B."/>
            <person name="Aoki R."/>
            <person name="Kajiwara S."/>
            <person name="Itoh T."/>
            <person name="Iwasaki H."/>
        </authorList>
    </citation>
    <scope>NUCLEOTIDE SEQUENCE</scope>
    <source>
        <strain evidence="3">N6</strain>
    </source>
</reference>
<name>A0A8H3TMT8_9TREE</name>
<comment type="caution">
    <text evidence="3">The sequence shown here is derived from an EMBL/GenBank/DDBJ whole genome shotgun (WGS) entry which is preliminary data.</text>
</comment>
<dbReference type="Proteomes" id="UP000620104">
    <property type="component" value="Unassembled WGS sequence"/>
</dbReference>
<dbReference type="OrthoDB" id="3005035at2759"/>
<evidence type="ECO:0000256" key="2">
    <source>
        <dbReference type="SAM" id="MobiDB-lite"/>
    </source>
</evidence>
<sequence length="390" mass="43583">MALTPSSPRVPNAHSVEPSCLVLPTALPLTKELELEARRASAAELERQTEELERERQLAEALLESHHQEERKEVVESQGSWVQLIAGKRKGKNKASDPAPQEGKTKGFDRPPNAFELYAAIDKKDIGYIMRVRDHAFPLLLQKNAGEFPIVYASRIGKSHQDIAILICGALSRYVNHLEESDFRKKETLGVLRQLRLNLKLAIDNSLLPASDPSLLSSYLQVLIMSEGDIWLHKAIHEVTLAIRLSSFITGTPGLDASLGPVARADSMMREFCTKELRNVQGGAFGVEAYIANATMDLVIMATWALMIEQFPVAEPLPTYTFARDQRTYTTFIKATETYRSQINQKTSKRLRALRDRLIEVCGDTHITIKARVARLKGEIDGVVERKDGS</sequence>
<protein>
    <submittedName>
        <fullName evidence="3">Uncharacterized protein</fullName>
    </submittedName>
</protein>